<feature type="non-terminal residue" evidence="1">
    <location>
        <position position="79"/>
    </location>
</feature>
<organism evidence="1">
    <name type="scientific">marine sediment metagenome</name>
    <dbReference type="NCBI Taxonomy" id="412755"/>
    <lineage>
        <taxon>unclassified sequences</taxon>
        <taxon>metagenomes</taxon>
        <taxon>ecological metagenomes</taxon>
    </lineage>
</organism>
<sequence>MAQKAKNELVRMDYVAVELKNLDKSIVKAKTQARAKEFLTKLNQECKLVKENLRRLYNKAELNAKYFEHTVPIQKIKYQ</sequence>
<comment type="caution">
    <text evidence="1">The sequence shown here is derived from an EMBL/GenBank/DDBJ whole genome shotgun (WGS) entry which is preliminary data.</text>
</comment>
<accession>X0T3J0</accession>
<protein>
    <submittedName>
        <fullName evidence="1">Uncharacterized protein</fullName>
    </submittedName>
</protein>
<dbReference type="EMBL" id="BARS01002148">
    <property type="protein sequence ID" value="GAF81916.1"/>
    <property type="molecule type" value="Genomic_DNA"/>
</dbReference>
<reference evidence="1" key="1">
    <citation type="journal article" date="2014" name="Front. Microbiol.">
        <title>High frequency of phylogenetically diverse reductive dehalogenase-homologous genes in deep subseafloor sedimentary metagenomes.</title>
        <authorList>
            <person name="Kawai M."/>
            <person name="Futagami T."/>
            <person name="Toyoda A."/>
            <person name="Takaki Y."/>
            <person name="Nishi S."/>
            <person name="Hori S."/>
            <person name="Arai W."/>
            <person name="Tsubouchi T."/>
            <person name="Morono Y."/>
            <person name="Uchiyama I."/>
            <person name="Ito T."/>
            <person name="Fujiyama A."/>
            <person name="Inagaki F."/>
            <person name="Takami H."/>
        </authorList>
    </citation>
    <scope>NUCLEOTIDE SEQUENCE</scope>
    <source>
        <strain evidence="1">Expedition CK06-06</strain>
    </source>
</reference>
<name>X0T3J0_9ZZZZ</name>
<gene>
    <name evidence="1" type="ORF">S01H1_04027</name>
</gene>
<dbReference type="AlphaFoldDB" id="X0T3J0"/>
<evidence type="ECO:0000313" key="1">
    <source>
        <dbReference type="EMBL" id="GAF81916.1"/>
    </source>
</evidence>
<proteinExistence type="predicted"/>